<organism evidence="1 2">
    <name type="scientific">Paludibacter jiangxiensis</name>
    <dbReference type="NCBI Taxonomy" id="681398"/>
    <lineage>
        <taxon>Bacteria</taxon>
        <taxon>Pseudomonadati</taxon>
        <taxon>Bacteroidota</taxon>
        <taxon>Bacteroidia</taxon>
        <taxon>Bacteroidales</taxon>
        <taxon>Paludibacteraceae</taxon>
        <taxon>Paludibacter</taxon>
    </lineage>
</organism>
<dbReference type="EMBL" id="BDCR01000004">
    <property type="protein sequence ID" value="GAT63954.1"/>
    <property type="molecule type" value="Genomic_DNA"/>
</dbReference>
<reference evidence="2" key="2">
    <citation type="journal article" date="2017" name="Genome Announc.">
        <title>Draft genome sequence of Paludibacter jiangxiensis NM7(T), a propionate-producing fermentative bacterium.</title>
        <authorList>
            <person name="Qiu Y.-L."/>
            <person name="Tourlousse D.M."/>
            <person name="Matsuura N."/>
            <person name="Ohashi A."/>
            <person name="Sekiguchi Y."/>
        </authorList>
    </citation>
    <scope>NUCLEOTIDE SEQUENCE [LARGE SCALE GENOMIC DNA]</scope>
    <source>
        <strain evidence="2">NM7</strain>
    </source>
</reference>
<accession>A0A161L973</accession>
<comment type="caution">
    <text evidence="1">The sequence shown here is derived from an EMBL/GenBank/DDBJ whole genome shotgun (WGS) entry which is preliminary data.</text>
</comment>
<evidence type="ECO:0000313" key="2">
    <source>
        <dbReference type="Proteomes" id="UP000076586"/>
    </source>
</evidence>
<dbReference type="STRING" id="681398.PJIAN_4497"/>
<dbReference type="AlphaFoldDB" id="A0A161L973"/>
<sequence length="40" mass="4610">MAFFSFDMLKLSHALPAAGLPFWRKKKAKNIDEKNSFARP</sequence>
<protein>
    <submittedName>
        <fullName evidence="1">Uncharacterized protein</fullName>
    </submittedName>
</protein>
<dbReference type="Proteomes" id="UP000076586">
    <property type="component" value="Unassembled WGS sequence"/>
</dbReference>
<reference evidence="2" key="1">
    <citation type="submission" date="2016-04" db="EMBL/GenBank/DDBJ databases">
        <title>Draft genome sequence of Paludibacter jiangxiensis strain NM7.</title>
        <authorList>
            <person name="Qiu Y."/>
            <person name="Matsuura N."/>
            <person name="Ohashi A."/>
            <person name="Tourlousse M.D."/>
            <person name="Sekiguchi Y."/>
        </authorList>
    </citation>
    <scope>NUCLEOTIDE SEQUENCE [LARGE SCALE GENOMIC DNA]</scope>
    <source>
        <strain evidence="2">NM7</strain>
    </source>
</reference>
<proteinExistence type="predicted"/>
<evidence type="ECO:0000313" key="1">
    <source>
        <dbReference type="EMBL" id="GAT63954.1"/>
    </source>
</evidence>
<gene>
    <name evidence="1" type="ORF">PJIAN_4497</name>
</gene>
<keyword evidence="2" id="KW-1185">Reference proteome</keyword>
<name>A0A161L973_9BACT</name>